<name>N1PN36_DOTSN</name>
<evidence type="ECO:0000313" key="2">
    <source>
        <dbReference type="Proteomes" id="UP000016933"/>
    </source>
</evidence>
<sequence>MFNCATLSLVELEEIQRSNQVARKRRVVLIAPGEVTLENGTYHPIADSLYIDCTADALTKLEAAPLFRGKTITLRPVRHCQRVFSAAFIAHVGAIYDNDRLINELCRIVPHPDERINHLSVYLLDRMSQDL</sequence>
<reference evidence="1 2" key="2">
    <citation type="journal article" date="2012" name="PLoS Pathog.">
        <title>Diverse lifestyles and strategies of plant pathogenesis encoded in the genomes of eighteen Dothideomycetes fungi.</title>
        <authorList>
            <person name="Ohm R.A."/>
            <person name="Feau N."/>
            <person name="Henrissat B."/>
            <person name="Schoch C.L."/>
            <person name="Horwitz B.A."/>
            <person name="Barry K.W."/>
            <person name="Condon B.J."/>
            <person name="Copeland A.C."/>
            <person name="Dhillon B."/>
            <person name="Glaser F."/>
            <person name="Hesse C.N."/>
            <person name="Kosti I."/>
            <person name="LaButti K."/>
            <person name="Lindquist E.A."/>
            <person name="Lucas S."/>
            <person name="Salamov A.A."/>
            <person name="Bradshaw R.E."/>
            <person name="Ciuffetti L."/>
            <person name="Hamelin R.C."/>
            <person name="Kema G.H.J."/>
            <person name="Lawrence C."/>
            <person name="Scott J.A."/>
            <person name="Spatafora J.W."/>
            <person name="Turgeon B.G."/>
            <person name="de Wit P.J.G.M."/>
            <person name="Zhong S."/>
            <person name="Goodwin S.B."/>
            <person name="Grigoriev I.V."/>
        </authorList>
    </citation>
    <scope>NUCLEOTIDE SEQUENCE [LARGE SCALE GENOMIC DNA]</scope>
    <source>
        <strain evidence="2">NZE10 / CBS 128990</strain>
    </source>
</reference>
<dbReference type="eggNOG" id="ENOG502R8K2">
    <property type="taxonomic scope" value="Eukaryota"/>
</dbReference>
<keyword evidence="2" id="KW-1185">Reference proteome</keyword>
<organism evidence="1 2">
    <name type="scientific">Dothistroma septosporum (strain NZE10 / CBS 128990)</name>
    <name type="common">Red band needle blight fungus</name>
    <name type="synonym">Mycosphaerella pini</name>
    <dbReference type="NCBI Taxonomy" id="675120"/>
    <lineage>
        <taxon>Eukaryota</taxon>
        <taxon>Fungi</taxon>
        <taxon>Dikarya</taxon>
        <taxon>Ascomycota</taxon>
        <taxon>Pezizomycotina</taxon>
        <taxon>Dothideomycetes</taxon>
        <taxon>Dothideomycetidae</taxon>
        <taxon>Mycosphaerellales</taxon>
        <taxon>Mycosphaerellaceae</taxon>
        <taxon>Dothistroma</taxon>
    </lineage>
</organism>
<accession>N1PN36</accession>
<gene>
    <name evidence="1" type="ORF">DOTSEDRAFT_34794</name>
</gene>
<dbReference type="STRING" id="675120.N1PN36"/>
<dbReference type="EMBL" id="KB446539">
    <property type="protein sequence ID" value="EME44328.1"/>
    <property type="molecule type" value="Genomic_DNA"/>
</dbReference>
<protein>
    <submittedName>
        <fullName evidence="1">Uncharacterized protein</fullName>
    </submittedName>
</protein>
<dbReference type="OrthoDB" id="4114509at2759"/>
<proteinExistence type="predicted"/>
<dbReference type="AlphaFoldDB" id="N1PN36"/>
<reference evidence="2" key="1">
    <citation type="journal article" date="2012" name="PLoS Genet.">
        <title>The genomes of the fungal plant pathogens Cladosporium fulvum and Dothistroma septosporum reveal adaptation to different hosts and lifestyles but also signatures of common ancestry.</title>
        <authorList>
            <person name="de Wit P.J.G.M."/>
            <person name="van der Burgt A."/>
            <person name="Oekmen B."/>
            <person name="Stergiopoulos I."/>
            <person name="Abd-Elsalam K.A."/>
            <person name="Aerts A.L."/>
            <person name="Bahkali A.H."/>
            <person name="Beenen H.G."/>
            <person name="Chettri P."/>
            <person name="Cox M.P."/>
            <person name="Datema E."/>
            <person name="de Vries R.P."/>
            <person name="Dhillon B."/>
            <person name="Ganley A.R."/>
            <person name="Griffiths S.A."/>
            <person name="Guo Y."/>
            <person name="Hamelin R.C."/>
            <person name="Henrissat B."/>
            <person name="Kabir M.S."/>
            <person name="Jashni M.K."/>
            <person name="Kema G."/>
            <person name="Klaubauf S."/>
            <person name="Lapidus A."/>
            <person name="Levasseur A."/>
            <person name="Lindquist E."/>
            <person name="Mehrabi R."/>
            <person name="Ohm R.A."/>
            <person name="Owen T.J."/>
            <person name="Salamov A."/>
            <person name="Schwelm A."/>
            <person name="Schijlen E."/>
            <person name="Sun H."/>
            <person name="van den Burg H.A."/>
            <person name="van Ham R.C.H.J."/>
            <person name="Zhang S."/>
            <person name="Goodwin S.B."/>
            <person name="Grigoriev I.V."/>
            <person name="Collemare J."/>
            <person name="Bradshaw R.E."/>
        </authorList>
    </citation>
    <scope>NUCLEOTIDE SEQUENCE [LARGE SCALE GENOMIC DNA]</scope>
    <source>
        <strain evidence="2">NZE10 / CBS 128990</strain>
    </source>
</reference>
<evidence type="ECO:0000313" key="1">
    <source>
        <dbReference type="EMBL" id="EME44328.1"/>
    </source>
</evidence>
<dbReference type="Proteomes" id="UP000016933">
    <property type="component" value="Unassembled WGS sequence"/>
</dbReference>
<dbReference type="HOGENOM" id="CLU_1927550_0_0_1"/>